<keyword evidence="6" id="KW-1185">Reference proteome</keyword>
<dbReference type="InterPro" id="IPR029021">
    <property type="entry name" value="Prot-tyrosine_phosphatase-like"/>
</dbReference>
<dbReference type="AlphaFoldDB" id="A0A8C4QYP2"/>
<dbReference type="PROSITE" id="PS50056">
    <property type="entry name" value="TYR_PHOSPHATASE_2"/>
    <property type="match status" value="1"/>
</dbReference>
<evidence type="ECO:0000256" key="2">
    <source>
        <dbReference type="ARBA" id="ARBA00022912"/>
    </source>
</evidence>
<dbReference type="PROSITE" id="PS00383">
    <property type="entry name" value="TYR_PHOSPHATASE_1"/>
    <property type="match status" value="1"/>
</dbReference>
<dbReference type="InterPro" id="IPR016130">
    <property type="entry name" value="Tyr_Pase_AS"/>
</dbReference>
<dbReference type="Proteomes" id="UP000694388">
    <property type="component" value="Unplaced"/>
</dbReference>
<sequence length="288" mass="32891">MVWEQQIGVIIMITNLVEKGRRKCDQYWPTESSEEYGHILVTLKRTNSLACYTVRHFTIRHMKLRKGTQKGVGKWRQHERTVIQFHYTQWPDMGTPEYTLPVLTFVRKSSAARTPEMGPVVVHCSAGVGRTGTYIVVDSMLHQMREQGTANVLGFLKHIRTQRNYLVQTEEQYVFIHDVLLEAVLAGNTEVSCHQFQAYYSTIASTHTGNTSELFPSNSTCLERQFMLVLQMSFRHSECFGAQKHCNKEKNRNSSVVPVEHARVGLSSLTGVEGSDYINASYIMVSKH</sequence>
<dbReference type="InterPro" id="IPR000387">
    <property type="entry name" value="Tyr_Pase_dom"/>
</dbReference>
<dbReference type="PRINTS" id="PR00700">
    <property type="entry name" value="PRTYPHPHTASE"/>
</dbReference>
<dbReference type="Ensembl" id="ENSEBUT00000021789.1">
    <property type="protein sequence ID" value="ENSEBUP00000021213.1"/>
    <property type="gene ID" value="ENSEBUG00000013112.1"/>
</dbReference>
<feature type="domain" description="Tyrosine specific protein phosphatases" evidence="4">
    <location>
        <begin position="100"/>
        <end position="174"/>
    </location>
</feature>
<dbReference type="GeneTree" id="ENSGT00940000155048"/>
<protein>
    <recommendedName>
        <fullName evidence="1">protein-tyrosine-phosphatase</fullName>
        <ecNumber evidence="1">3.1.3.48</ecNumber>
    </recommendedName>
</protein>
<accession>A0A8C4QYP2</accession>
<dbReference type="PROSITE" id="PS50055">
    <property type="entry name" value="TYR_PHOSPHATASE_PTP"/>
    <property type="match status" value="2"/>
</dbReference>
<feature type="domain" description="Tyrosine-protein phosphatase" evidence="3">
    <location>
        <begin position="1"/>
        <end position="183"/>
    </location>
</feature>
<evidence type="ECO:0000259" key="3">
    <source>
        <dbReference type="PROSITE" id="PS50055"/>
    </source>
</evidence>
<dbReference type="InterPro" id="IPR003595">
    <property type="entry name" value="Tyr_Pase_cat"/>
</dbReference>
<dbReference type="Pfam" id="PF00102">
    <property type="entry name" value="Y_phosphatase"/>
    <property type="match status" value="2"/>
</dbReference>
<evidence type="ECO:0000259" key="4">
    <source>
        <dbReference type="PROSITE" id="PS50056"/>
    </source>
</evidence>
<keyword evidence="2" id="KW-0904">Protein phosphatase</keyword>
<dbReference type="InterPro" id="IPR000242">
    <property type="entry name" value="PTP_cat"/>
</dbReference>
<keyword evidence="2" id="KW-0378">Hydrolase</keyword>
<dbReference type="Gene3D" id="3.90.190.10">
    <property type="entry name" value="Protein tyrosine phosphatase superfamily"/>
    <property type="match status" value="2"/>
</dbReference>
<dbReference type="EC" id="3.1.3.48" evidence="1"/>
<dbReference type="GO" id="GO:0004725">
    <property type="term" value="F:protein tyrosine phosphatase activity"/>
    <property type="evidence" value="ECO:0007669"/>
    <property type="project" value="UniProtKB-EC"/>
</dbReference>
<dbReference type="OMA" id="HVIHENT"/>
<dbReference type="PANTHER" id="PTHR19134:SF468">
    <property type="entry name" value="RECEPTOR-TYPE TYROSINE-PROTEIN PHOSPHATASE GAMMA"/>
    <property type="match status" value="1"/>
</dbReference>
<evidence type="ECO:0000256" key="1">
    <source>
        <dbReference type="ARBA" id="ARBA00013064"/>
    </source>
</evidence>
<dbReference type="InterPro" id="IPR050348">
    <property type="entry name" value="Protein-Tyr_Phosphatase"/>
</dbReference>
<dbReference type="SMART" id="SM00194">
    <property type="entry name" value="PTPc"/>
    <property type="match status" value="1"/>
</dbReference>
<dbReference type="SUPFAM" id="SSF52799">
    <property type="entry name" value="(Phosphotyrosine protein) phosphatases II"/>
    <property type="match status" value="2"/>
</dbReference>
<dbReference type="PANTHER" id="PTHR19134">
    <property type="entry name" value="RECEPTOR-TYPE TYROSINE-PROTEIN PHOSPHATASE"/>
    <property type="match status" value="1"/>
</dbReference>
<evidence type="ECO:0000313" key="6">
    <source>
        <dbReference type="Proteomes" id="UP000694388"/>
    </source>
</evidence>
<feature type="domain" description="Tyrosine-protein phosphatase" evidence="3">
    <location>
        <begin position="222"/>
        <end position="288"/>
    </location>
</feature>
<reference evidence="5" key="2">
    <citation type="submission" date="2025-09" db="UniProtKB">
        <authorList>
            <consortium name="Ensembl"/>
        </authorList>
    </citation>
    <scope>IDENTIFICATION</scope>
</reference>
<proteinExistence type="predicted"/>
<organism evidence="5 6">
    <name type="scientific">Eptatretus burgeri</name>
    <name type="common">Inshore hagfish</name>
    <dbReference type="NCBI Taxonomy" id="7764"/>
    <lineage>
        <taxon>Eukaryota</taxon>
        <taxon>Metazoa</taxon>
        <taxon>Chordata</taxon>
        <taxon>Craniata</taxon>
        <taxon>Vertebrata</taxon>
        <taxon>Cyclostomata</taxon>
        <taxon>Myxini</taxon>
        <taxon>Myxiniformes</taxon>
        <taxon>Myxinidae</taxon>
        <taxon>Eptatretinae</taxon>
        <taxon>Eptatretus</taxon>
    </lineage>
</organism>
<evidence type="ECO:0000313" key="5">
    <source>
        <dbReference type="Ensembl" id="ENSEBUP00000021213.1"/>
    </source>
</evidence>
<dbReference type="FunFam" id="3.90.190.10:FF:000185">
    <property type="entry name" value="Predicted protein"/>
    <property type="match status" value="1"/>
</dbReference>
<name>A0A8C4QYP2_EPTBU</name>
<dbReference type="SMART" id="SM00404">
    <property type="entry name" value="PTPc_motif"/>
    <property type="match status" value="1"/>
</dbReference>
<reference evidence="5" key="1">
    <citation type="submission" date="2025-08" db="UniProtKB">
        <authorList>
            <consortium name="Ensembl"/>
        </authorList>
    </citation>
    <scope>IDENTIFICATION</scope>
</reference>